<dbReference type="FunFam" id="1.10.30.10:FF:000027">
    <property type="entry name" value="Transcription factor SOX-30"/>
    <property type="match status" value="1"/>
</dbReference>
<feature type="compositionally biased region" description="Polar residues" evidence="13">
    <location>
        <begin position="467"/>
        <end position="478"/>
    </location>
</feature>
<dbReference type="GO" id="GO:0001228">
    <property type="term" value="F:DNA-binding transcription activator activity, RNA polymerase II-specific"/>
    <property type="evidence" value="ECO:0007669"/>
    <property type="project" value="UniProtKB-ARBA"/>
</dbReference>
<keyword evidence="4" id="KW-0805">Transcription regulation</keyword>
<feature type="region of interest" description="Disordered" evidence="13">
    <location>
        <begin position="467"/>
        <end position="491"/>
    </location>
</feature>
<organism evidence="15 16">
    <name type="scientific">Merluccius polli</name>
    <name type="common">Benguela hake</name>
    <name type="synonym">Merluccius cadenati</name>
    <dbReference type="NCBI Taxonomy" id="89951"/>
    <lineage>
        <taxon>Eukaryota</taxon>
        <taxon>Metazoa</taxon>
        <taxon>Chordata</taxon>
        <taxon>Craniata</taxon>
        <taxon>Vertebrata</taxon>
        <taxon>Euteleostomi</taxon>
        <taxon>Actinopterygii</taxon>
        <taxon>Neopterygii</taxon>
        <taxon>Teleostei</taxon>
        <taxon>Neoteleostei</taxon>
        <taxon>Acanthomorphata</taxon>
        <taxon>Zeiogadaria</taxon>
        <taxon>Gadariae</taxon>
        <taxon>Gadiformes</taxon>
        <taxon>Gadoidei</taxon>
        <taxon>Merlucciidae</taxon>
        <taxon>Merluccius</taxon>
    </lineage>
</organism>
<comment type="subunit">
    <text evidence="10">Interacts with CTNNB1, competitively inhibiting CTNNB1-TCF7L2/TCF4 interaction.</text>
</comment>
<evidence type="ECO:0000256" key="3">
    <source>
        <dbReference type="ARBA" id="ARBA00022491"/>
    </source>
</evidence>
<dbReference type="SMART" id="SM00398">
    <property type="entry name" value="HMG"/>
    <property type="match status" value="1"/>
</dbReference>
<feature type="compositionally biased region" description="Low complexity" evidence="13">
    <location>
        <begin position="273"/>
        <end position="296"/>
    </location>
</feature>
<protein>
    <recommendedName>
        <fullName evidence="11">Transcription factor SOX-30</fullName>
    </recommendedName>
</protein>
<dbReference type="InterPro" id="IPR052856">
    <property type="entry name" value="SOX30_TF"/>
</dbReference>
<evidence type="ECO:0000256" key="5">
    <source>
        <dbReference type="ARBA" id="ARBA00023125"/>
    </source>
</evidence>
<keyword evidence="7" id="KW-0804">Transcription</keyword>
<feature type="region of interest" description="Disordered" evidence="13">
    <location>
        <begin position="218"/>
        <end position="296"/>
    </location>
</feature>
<evidence type="ECO:0000256" key="11">
    <source>
        <dbReference type="ARBA" id="ARBA00070331"/>
    </source>
</evidence>
<comment type="subcellular location">
    <subcellularLocation>
        <location evidence="1">Cytoplasm</location>
    </subcellularLocation>
</comment>
<evidence type="ECO:0000313" key="16">
    <source>
        <dbReference type="Proteomes" id="UP001174136"/>
    </source>
</evidence>
<dbReference type="GO" id="GO:1990837">
    <property type="term" value="F:sequence-specific double-stranded DNA binding"/>
    <property type="evidence" value="ECO:0007669"/>
    <property type="project" value="TreeGrafter"/>
</dbReference>
<dbReference type="PANTHER" id="PTHR47279">
    <property type="entry name" value="TRANSCRIPTION FACTOR SOX-30"/>
    <property type="match status" value="1"/>
</dbReference>
<evidence type="ECO:0000259" key="14">
    <source>
        <dbReference type="PROSITE" id="PS50118"/>
    </source>
</evidence>
<name>A0AA47MV77_MERPO</name>
<dbReference type="GO" id="GO:0005737">
    <property type="term" value="C:cytoplasm"/>
    <property type="evidence" value="ECO:0007669"/>
    <property type="project" value="UniProtKB-SubCell"/>
</dbReference>
<evidence type="ECO:0000256" key="9">
    <source>
        <dbReference type="ARBA" id="ARBA00054217"/>
    </source>
</evidence>
<comment type="function">
    <text evidence="9">Acts both as a transcriptional activator and a repressor. Binds to the DNA sequence 5'-ACAAT-3' and shows a preference for guanine residues surrounding this core motif. Binds to its own promoter and activates its own transcription. Required to activate the expression of postmeiotic genes involved in spermiogenesis. Binds to the promoter region of CTNNB1 and represses its transcription which leads to inhibition of Wnt signaling. Also inhibits Wnt signaling by binding to the CTNNB1 protein, preventing interaction of CTNNB1 with TCF7L2/TCF4.</text>
</comment>
<dbReference type="InterPro" id="IPR009071">
    <property type="entry name" value="HMG_box_dom"/>
</dbReference>
<gene>
    <name evidence="15" type="primary">SOX30_0</name>
    <name evidence="15" type="ORF">N1851_013455</name>
</gene>
<evidence type="ECO:0000256" key="8">
    <source>
        <dbReference type="ARBA" id="ARBA00023242"/>
    </source>
</evidence>
<dbReference type="CDD" id="cd22033">
    <property type="entry name" value="HMG-box_SoxH_SOX30"/>
    <property type="match status" value="1"/>
</dbReference>
<dbReference type="Proteomes" id="UP001174136">
    <property type="component" value="Unassembled WGS sequence"/>
</dbReference>
<keyword evidence="6" id="KW-0010">Activator</keyword>
<feature type="region of interest" description="Disordered" evidence="13">
    <location>
        <begin position="88"/>
        <end position="108"/>
    </location>
</feature>
<dbReference type="EMBL" id="JAOPHQ010002338">
    <property type="protein sequence ID" value="KAK0147192.1"/>
    <property type="molecule type" value="Genomic_DNA"/>
</dbReference>
<sequence>MEGKRRAQISLENIDQAENIDYLIPTRKKMRKVKDELVKATIGRSQLEEEQAVNRNIVFQTISGQHKSGDWPSSEKTTCPHVELRDVGHQQDARQGDSQPITRQPKLEVTEHTLRTAGLDLTVPPSPAEQVKALDLTKTPYSKDKKGNIKRPMNAYMVWARIHRPALSKVNPHTTNADISIQLGNEWSRLSEDQKIPYYEEARRLKYIHQQQFPGWIYRPQKKKGCPGSNRPSTSSTSDSVQGTEEPRRYASTRHCPQQSSNPHNHSQLETGSSCPAPSSLPPATTHSLPSSTTSVPVFPPLAGGWPSKAADPWTLHAPASHPGPSPSPRPSHALTSCPQGLIQGQHPDGRFLQGPSSSSGVCSYAEVIPMSWSNPAPSNLSSPFSALIPHPLGFYSNPQFGPYYPPGFFSRVQYYPQSYPDTSPAVANVMSYYEAKPGDAIRPGPQGAHSYAQTLERVFNSSCTAPMGLNQSHQVPSQQQLQQEEEEECT</sequence>
<evidence type="ECO:0000256" key="10">
    <source>
        <dbReference type="ARBA" id="ARBA00063959"/>
    </source>
</evidence>
<keyword evidence="5 12" id="KW-0238">DNA-binding</keyword>
<dbReference type="PROSITE" id="PS50118">
    <property type="entry name" value="HMG_BOX_2"/>
    <property type="match status" value="1"/>
</dbReference>
<evidence type="ECO:0000256" key="7">
    <source>
        <dbReference type="ARBA" id="ARBA00023163"/>
    </source>
</evidence>
<accession>A0AA47MV77</accession>
<evidence type="ECO:0000256" key="6">
    <source>
        <dbReference type="ARBA" id="ARBA00023159"/>
    </source>
</evidence>
<proteinExistence type="predicted"/>
<evidence type="ECO:0000256" key="2">
    <source>
        <dbReference type="ARBA" id="ARBA00022490"/>
    </source>
</evidence>
<dbReference type="InterPro" id="IPR036910">
    <property type="entry name" value="HMG_box_dom_sf"/>
</dbReference>
<dbReference type="SUPFAM" id="SSF47095">
    <property type="entry name" value="HMG-box"/>
    <property type="match status" value="1"/>
</dbReference>
<keyword evidence="8 12" id="KW-0539">Nucleus</keyword>
<dbReference type="Pfam" id="PF00505">
    <property type="entry name" value="HMG_box"/>
    <property type="match status" value="1"/>
</dbReference>
<dbReference type="Gene3D" id="1.10.30.10">
    <property type="entry name" value="High mobility group box domain"/>
    <property type="match status" value="1"/>
</dbReference>
<evidence type="ECO:0000256" key="13">
    <source>
        <dbReference type="SAM" id="MobiDB-lite"/>
    </source>
</evidence>
<dbReference type="AlphaFoldDB" id="A0AA47MV77"/>
<keyword evidence="2" id="KW-0963">Cytoplasm</keyword>
<feature type="region of interest" description="Disordered" evidence="13">
    <location>
        <begin position="310"/>
        <end position="356"/>
    </location>
</feature>
<evidence type="ECO:0000256" key="4">
    <source>
        <dbReference type="ARBA" id="ARBA00023015"/>
    </source>
</evidence>
<comment type="caution">
    <text evidence="15">The sequence shown here is derived from an EMBL/GenBank/DDBJ whole genome shotgun (WGS) entry which is preliminary data.</text>
</comment>
<feature type="domain" description="HMG box" evidence="14">
    <location>
        <begin position="149"/>
        <end position="217"/>
    </location>
</feature>
<evidence type="ECO:0000256" key="12">
    <source>
        <dbReference type="PROSITE-ProRule" id="PRU00267"/>
    </source>
</evidence>
<feature type="DNA-binding region" description="HMG box" evidence="12">
    <location>
        <begin position="149"/>
        <end position="217"/>
    </location>
</feature>
<dbReference type="PANTHER" id="PTHR47279:SF1">
    <property type="entry name" value="TRANSCRIPTION FACTOR SOX-30"/>
    <property type="match status" value="1"/>
</dbReference>
<reference evidence="15" key="1">
    <citation type="journal article" date="2023" name="Front. Mar. Sci.">
        <title>A new Merluccius polli reference genome to investigate the effects of global change in West African waters.</title>
        <authorList>
            <person name="Mateo J.L."/>
            <person name="Blanco-Fernandez C."/>
            <person name="Garcia-Vazquez E."/>
            <person name="Machado-Schiaffino G."/>
        </authorList>
    </citation>
    <scope>NUCLEOTIDE SEQUENCE</scope>
    <source>
        <strain evidence="15">C29</strain>
        <tissue evidence="15">Fin</tissue>
    </source>
</reference>
<keyword evidence="3" id="KW-0678">Repressor</keyword>
<keyword evidence="16" id="KW-1185">Reference proteome</keyword>
<feature type="compositionally biased region" description="Polar residues" evidence="13">
    <location>
        <begin position="255"/>
        <end position="272"/>
    </location>
</feature>
<evidence type="ECO:0000313" key="15">
    <source>
        <dbReference type="EMBL" id="KAK0147192.1"/>
    </source>
</evidence>
<evidence type="ECO:0000256" key="1">
    <source>
        <dbReference type="ARBA" id="ARBA00004496"/>
    </source>
</evidence>
<dbReference type="GO" id="GO:0005634">
    <property type="term" value="C:nucleus"/>
    <property type="evidence" value="ECO:0007669"/>
    <property type="project" value="UniProtKB-UniRule"/>
</dbReference>